<evidence type="ECO:0000256" key="7">
    <source>
        <dbReference type="ARBA" id="ARBA00023136"/>
    </source>
</evidence>
<gene>
    <name evidence="9" type="ORF">ACFQ2I_03570</name>
</gene>
<feature type="transmembrane region" description="Helical" evidence="8">
    <location>
        <begin position="38"/>
        <end position="60"/>
    </location>
</feature>
<dbReference type="NCBIfam" id="TIGR00912">
    <property type="entry name" value="2A0309"/>
    <property type="match status" value="1"/>
</dbReference>
<keyword evidence="3" id="KW-0813">Transport</keyword>
<evidence type="ECO:0000256" key="4">
    <source>
        <dbReference type="ARBA" id="ARBA00022544"/>
    </source>
</evidence>
<evidence type="ECO:0000256" key="8">
    <source>
        <dbReference type="SAM" id="Phobius"/>
    </source>
</evidence>
<reference evidence="10" key="1">
    <citation type="journal article" date="2019" name="Int. J. Syst. Evol. Microbiol.">
        <title>The Global Catalogue of Microorganisms (GCM) 10K type strain sequencing project: providing services to taxonomists for standard genome sequencing and annotation.</title>
        <authorList>
            <consortium name="The Broad Institute Genomics Platform"/>
            <consortium name="The Broad Institute Genome Sequencing Center for Infectious Disease"/>
            <person name="Wu L."/>
            <person name="Ma J."/>
        </authorList>
    </citation>
    <scope>NUCLEOTIDE SEQUENCE [LARGE SCALE GENOMIC DNA]</scope>
    <source>
        <strain evidence="10">CCUG 59129</strain>
    </source>
</reference>
<feature type="transmembrane region" description="Helical" evidence="8">
    <location>
        <begin position="12"/>
        <end position="32"/>
    </location>
</feature>
<keyword evidence="10" id="KW-1185">Reference proteome</keyword>
<evidence type="ECO:0000256" key="1">
    <source>
        <dbReference type="ARBA" id="ARBA00004141"/>
    </source>
</evidence>
<dbReference type="Pfam" id="PF03845">
    <property type="entry name" value="Spore_permease"/>
    <property type="match status" value="1"/>
</dbReference>
<dbReference type="PANTHER" id="PTHR34975">
    <property type="entry name" value="SPORE GERMINATION PROTEIN A2"/>
    <property type="match status" value="1"/>
</dbReference>
<evidence type="ECO:0000313" key="10">
    <source>
        <dbReference type="Proteomes" id="UP001596989"/>
    </source>
</evidence>
<protein>
    <submittedName>
        <fullName evidence="9">Endospore germination permease</fullName>
    </submittedName>
</protein>
<dbReference type="Proteomes" id="UP001596989">
    <property type="component" value="Unassembled WGS sequence"/>
</dbReference>
<evidence type="ECO:0000256" key="5">
    <source>
        <dbReference type="ARBA" id="ARBA00022692"/>
    </source>
</evidence>
<comment type="caution">
    <text evidence="9">The sequence shown here is derived from an EMBL/GenBank/DDBJ whole genome shotgun (WGS) entry which is preliminary data.</text>
</comment>
<evidence type="ECO:0000256" key="2">
    <source>
        <dbReference type="ARBA" id="ARBA00007998"/>
    </source>
</evidence>
<comment type="subcellular location">
    <subcellularLocation>
        <location evidence="1">Membrane</location>
        <topology evidence="1">Multi-pass membrane protein</topology>
    </subcellularLocation>
</comment>
<dbReference type="PANTHER" id="PTHR34975:SF2">
    <property type="entry name" value="SPORE GERMINATION PROTEIN A2"/>
    <property type="match status" value="1"/>
</dbReference>
<feature type="transmembrane region" description="Helical" evidence="8">
    <location>
        <begin position="107"/>
        <end position="132"/>
    </location>
</feature>
<feature type="transmembrane region" description="Helical" evidence="8">
    <location>
        <begin position="266"/>
        <end position="287"/>
    </location>
</feature>
<accession>A0ABW3HLS2</accession>
<keyword evidence="7 8" id="KW-0472">Membrane</keyword>
<organism evidence="9 10">
    <name type="scientific">Paenibacillus chungangensis</name>
    <dbReference type="NCBI Taxonomy" id="696535"/>
    <lineage>
        <taxon>Bacteria</taxon>
        <taxon>Bacillati</taxon>
        <taxon>Bacillota</taxon>
        <taxon>Bacilli</taxon>
        <taxon>Bacillales</taxon>
        <taxon>Paenibacillaceae</taxon>
        <taxon>Paenibacillus</taxon>
    </lineage>
</organism>
<feature type="transmembrane region" description="Helical" evidence="8">
    <location>
        <begin position="81"/>
        <end position="101"/>
    </location>
</feature>
<feature type="transmembrane region" description="Helical" evidence="8">
    <location>
        <begin position="139"/>
        <end position="161"/>
    </location>
</feature>
<sequence length="362" mass="40164">MEATFSNKQITFLLLLSLGISNHVIVIPHLLQAAGRDAWMSILVTYVFLIAWSLLLHKVIKSMKHTSMIPWLRSRAGRAGYWMIGGTMACYFLLMGLIIVYDTTKNVSIYFLPNTPIEVTVVCFVLVAYSAARTGLKTIVFVAAVTLPIVWILGVAVSLMTKGSKDYGLLLPLFTDGYMPYLYGGVVIFGGSIDLIALLMLQHRMEKPIKYGTIFVILSLLVGLILGPCMGSLAAFGPAAASNLRFPAFEQWRLVIIGRYINHVDFLAAFQLMAGSLVRAALCIHVWSELIGNQLSAKTRQFVIIGGTLLMALPSLLKPSDIMFQSIMQRYYYKLSLLYGVLFVAVLYGLTYIRPKKEGVEK</sequence>
<feature type="transmembrane region" description="Helical" evidence="8">
    <location>
        <begin position="181"/>
        <end position="201"/>
    </location>
</feature>
<evidence type="ECO:0000256" key="6">
    <source>
        <dbReference type="ARBA" id="ARBA00022989"/>
    </source>
</evidence>
<keyword evidence="5 8" id="KW-0812">Transmembrane</keyword>
<proteinExistence type="inferred from homology"/>
<keyword evidence="6 8" id="KW-1133">Transmembrane helix</keyword>
<comment type="similarity">
    <text evidence="2">Belongs to the amino acid-polyamine-organocation (APC) superfamily. Spore germination protein (SGP) (TC 2.A.3.9) family.</text>
</comment>
<name>A0ABW3HLS2_9BACL</name>
<feature type="transmembrane region" description="Helical" evidence="8">
    <location>
        <begin position="337"/>
        <end position="353"/>
    </location>
</feature>
<evidence type="ECO:0000256" key="3">
    <source>
        <dbReference type="ARBA" id="ARBA00022448"/>
    </source>
</evidence>
<dbReference type="EMBL" id="JBHTJZ010000005">
    <property type="protein sequence ID" value="MFD0958458.1"/>
    <property type="molecule type" value="Genomic_DNA"/>
</dbReference>
<dbReference type="InterPro" id="IPR004761">
    <property type="entry name" value="Spore_GerAB"/>
</dbReference>
<evidence type="ECO:0000313" key="9">
    <source>
        <dbReference type="EMBL" id="MFD0958458.1"/>
    </source>
</evidence>
<keyword evidence="4" id="KW-0309">Germination</keyword>
<dbReference type="RefSeq" id="WP_377562236.1">
    <property type="nucleotide sequence ID" value="NZ_JBHTJZ010000005.1"/>
</dbReference>
<feature type="transmembrane region" description="Helical" evidence="8">
    <location>
        <begin position="213"/>
        <end position="236"/>
    </location>
</feature>